<dbReference type="SUPFAM" id="SSF111369">
    <property type="entry name" value="HlyD-like secretion proteins"/>
    <property type="match status" value="1"/>
</dbReference>
<evidence type="ECO:0000313" key="5">
    <source>
        <dbReference type="Proteomes" id="UP000192917"/>
    </source>
</evidence>
<dbReference type="GO" id="GO:0030313">
    <property type="term" value="C:cell envelope"/>
    <property type="evidence" value="ECO:0007669"/>
    <property type="project" value="UniProtKB-SubCell"/>
</dbReference>
<accession>A0A1Y6CUK2</accession>
<dbReference type="STRING" id="560819.SAMN05428998_14146"/>
<dbReference type="SUPFAM" id="SSF55781">
    <property type="entry name" value="GAF domain-like"/>
    <property type="match status" value="1"/>
</dbReference>
<dbReference type="EMBL" id="FWZX01000041">
    <property type="protein sequence ID" value="SMF80518.1"/>
    <property type="molecule type" value="Genomic_DNA"/>
</dbReference>
<dbReference type="PANTHER" id="PTHR32347">
    <property type="entry name" value="EFFLUX SYSTEM COMPONENT YKNX-RELATED"/>
    <property type="match status" value="1"/>
</dbReference>
<dbReference type="Gene3D" id="2.40.50.100">
    <property type="match status" value="1"/>
</dbReference>
<dbReference type="AlphaFoldDB" id="A0A1Y6CUK2"/>
<organism evidence="4 5">
    <name type="scientific">Tistlia consotensis USBA 355</name>
    <dbReference type="NCBI Taxonomy" id="560819"/>
    <lineage>
        <taxon>Bacteria</taxon>
        <taxon>Pseudomonadati</taxon>
        <taxon>Pseudomonadota</taxon>
        <taxon>Alphaproteobacteria</taxon>
        <taxon>Rhodospirillales</taxon>
        <taxon>Rhodovibrionaceae</taxon>
        <taxon>Tistlia</taxon>
    </lineage>
</organism>
<comment type="subcellular location">
    <subcellularLocation>
        <location evidence="1">Cell envelope</location>
    </subcellularLocation>
</comment>
<protein>
    <submittedName>
        <fullName evidence="4">Barrel-sandwich domain of CusB or HlyD membrane-fusion</fullName>
    </submittedName>
</protein>
<name>A0A1Y6CUK2_9PROT</name>
<gene>
    <name evidence="4" type="ORF">SAMN05428998_14146</name>
</gene>
<dbReference type="Proteomes" id="UP000192917">
    <property type="component" value="Unassembled WGS sequence"/>
</dbReference>
<dbReference type="InterPro" id="IPR029016">
    <property type="entry name" value="GAF-like_dom_sf"/>
</dbReference>
<evidence type="ECO:0000256" key="3">
    <source>
        <dbReference type="SAM" id="Coils"/>
    </source>
</evidence>
<dbReference type="Gene3D" id="3.30.450.40">
    <property type="match status" value="1"/>
</dbReference>
<proteinExistence type="predicted"/>
<reference evidence="4 5" key="1">
    <citation type="submission" date="2017-04" db="EMBL/GenBank/DDBJ databases">
        <authorList>
            <person name="Afonso C.L."/>
            <person name="Miller P.J."/>
            <person name="Scott M.A."/>
            <person name="Spackman E."/>
            <person name="Goraichik I."/>
            <person name="Dimitrov K.M."/>
            <person name="Suarez D.L."/>
            <person name="Swayne D.E."/>
        </authorList>
    </citation>
    <scope>NUCLEOTIDE SEQUENCE [LARGE SCALE GENOMIC DNA]</scope>
    <source>
        <strain evidence="4 5">USBA 355</strain>
    </source>
</reference>
<dbReference type="Gene3D" id="2.40.30.170">
    <property type="match status" value="1"/>
</dbReference>
<dbReference type="InterPro" id="IPR050465">
    <property type="entry name" value="UPF0194_transport"/>
</dbReference>
<dbReference type="PANTHER" id="PTHR32347:SF23">
    <property type="entry name" value="BLL5650 PROTEIN"/>
    <property type="match status" value="1"/>
</dbReference>
<sequence>MTDGLNRQLLRLTMLLQLQERARRAATAEELAFVLVNETHSFLPYQHCALWEPGGRHGRIVAVSGVAVPDRNAPYPLWLQRLCASRAKAAGAEEIVAFGVRDVTGAVAASWKEWFPAYALWLPLPDRRGRTCAVLVLARATPWSDYDRHLFAYLAGSYAQAWELRRFGRRRPGQVGRSIRRAVAAVLLLGLVAAGGALPVRQSTLASAEIVSGHPALVRAPFDGVIDEVLVEPNQPVTKGQELFTLDKTRLLNRLEVARKAREVAEAEYRQTAQQAVLDPRARAQLATLKGRLEEAGADLDYVESLFGRLEVTAPRDGLAIFDAKSDWVGKPVSIGEKVMTLAQPSDVALEMHLPVKDAIELKPGDEVLLFLNFSPDRPVSAVLESQSYKASPSPEGTLAYRLKAQFAQFDPSLRIGLKGTAKIYGEKAPLAFHVLRRPIGVVRSWLGL</sequence>
<feature type="coiled-coil region" evidence="3">
    <location>
        <begin position="248"/>
        <end position="275"/>
    </location>
</feature>
<keyword evidence="5" id="KW-1185">Reference proteome</keyword>
<evidence type="ECO:0000256" key="2">
    <source>
        <dbReference type="ARBA" id="ARBA00023054"/>
    </source>
</evidence>
<keyword evidence="2 3" id="KW-0175">Coiled coil</keyword>
<evidence type="ECO:0000313" key="4">
    <source>
        <dbReference type="EMBL" id="SMF80518.1"/>
    </source>
</evidence>
<evidence type="ECO:0000256" key="1">
    <source>
        <dbReference type="ARBA" id="ARBA00004196"/>
    </source>
</evidence>
<dbReference type="RefSeq" id="WP_085126501.1">
    <property type="nucleotide sequence ID" value="NZ_FWZX01000041.1"/>
</dbReference>